<reference evidence="2 3" key="1">
    <citation type="submission" date="2014-11" db="EMBL/GenBank/DDBJ databases">
        <title>Draft Genome Sequences of Paenibacillus polymyxa NRRL B-30509 and Paenibacillus terrae NRRL B-30644, Strains from a Poultry Environment that Produce Tridecaptin A and Paenicidins.</title>
        <authorList>
            <person name="van Belkum M.J."/>
            <person name="Lohans C.T."/>
            <person name="Vederas J.C."/>
        </authorList>
    </citation>
    <scope>NUCLEOTIDE SEQUENCE [LARGE SCALE GENOMIC DNA]</scope>
    <source>
        <strain evidence="2 3">NRRL B-30644</strain>
    </source>
</reference>
<comment type="caution">
    <text evidence="2">The sequence shown here is derived from an EMBL/GenBank/DDBJ whole genome shotgun (WGS) entry which is preliminary data.</text>
</comment>
<keyword evidence="3" id="KW-1185">Reference proteome</keyword>
<dbReference type="SUPFAM" id="SSF88659">
    <property type="entry name" value="Sigma3 and sigma4 domains of RNA polymerase sigma factors"/>
    <property type="match status" value="1"/>
</dbReference>
<dbReference type="AlphaFoldDB" id="A0A0D7WV42"/>
<dbReference type="InterPro" id="IPR014284">
    <property type="entry name" value="RNA_pol_sigma-70_dom"/>
</dbReference>
<dbReference type="PATRIC" id="fig|159743.3.peg.5772"/>
<sequence>MLSETETQKNTLFSDAPRSFKSDRIIQSFFMNEENVRLYTNSKNGIKESKYELEERFQKHFFQIRFITFLVNTIKYCTIDQLRNQQKRNSRFALIFDQPLSEEQETSTLGEMLGNHQDDFLENLITDPATFESSLQNESLAHAFSKLTEKQRLTITLRYALGYKDNEISRMLGVSAQAVGKTKNAALKKLKVLMMEGG</sequence>
<evidence type="ECO:0000259" key="1">
    <source>
        <dbReference type="Pfam" id="PF08281"/>
    </source>
</evidence>
<dbReference type="RefSeq" id="WP_044648836.1">
    <property type="nucleotide sequence ID" value="NZ_JTHP01000082.1"/>
</dbReference>
<accession>A0A0D7WV42</accession>
<dbReference type="EMBL" id="JTHP01000082">
    <property type="protein sequence ID" value="KJD42844.1"/>
    <property type="molecule type" value="Genomic_DNA"/>
</dbReference>
<evidence type="ECO:0000313" key="3">
    <source>
        <dbReference type="Proteomes" id="UP000032534"/>
    </source>
</evidence>
<dbReference type="GO" id="GO:0003677">
    <property type="term" value="F:DNA binding"/>
    <property type="evidence" value="ECO:0007669"/>
    <property type="project" value="InterPro"/>
</dbReference>
<proteinExistence type="predicted"/>
<organism evidence="2 3">
    <name type="scientific">Paenibacillus terrae</name>
    <dbReference type="NCBI Taxonomy" id="159743"/>
    <lineage>
        <taxon>Bacteria</taxon>
        <taxon>Bacillati</taxon>
        <taxon>Bacillota</taxon>
        <taxon>Bacilli</taxon>
        <taxon>Bacillales</taxon>
        <taxon>Paenibacillaceae</taxon>
        <taxon>Paenibacillus</taxon>
    </lineage>
</organism>
<dbReference type="GO" id="GO:0006352">
    <property type="term" value="P:DNA-templated transcription initiation"/>
    <property type="evidence" value="ECO:0007669"/>
    <property type="project" value="InterPro"/>
</dbReference>
<dbReference type="InterPro" id="IPR013249">
    <property type="entry name" value="RNA_pol_sigma70_r4_t2"/>
</dbReference>
<dbReference type="Proteomes" id="UP000032534">
    <property type="component" value="Unassembled WGS sequence"/>
</dbReference>
<dbReference type="InterPro" id="IPR013324">
    <property type="entry name" value="RNA_pol_sigma_r3/r4-like"/>
</dbReference>
<dbReference type="Gene3D" id="1.10.10.10">
    <property type="entry name" value="Winged helix-like DNA-binding domain superfamily/Winged helix DNA-binding domain"/>
    <property type="match status" value="1"/>
</dbReference>
<evidence type="ECO:0000313" key="2">
    <source>
        <dbReference type="EMBL" id="KJD42844.1"/>
    </source>
</evidence>
<name>A0A0D7WV42_9BACL</name>
<dbReference type="NCBIfam" id="TIGR02937">
    <property type="entry name" value="sigma70-ECF"/>
    <property type="match status" value="1"/>
</dbReference>
<gene>
    <name evidence="2" type="ORF">QD47_26015</name>
</gene>
<dbReference type="InterPro" id="IPR036388">
    <property type="entry name" value="WH-like_DNA-bd_sf"/>
</dbReference>
<dbReference type="GO" id="GO:0016987">
    <property type="term" value="F:sigma factor activity"/>
    <property type="evidence" value="ECO:0007669"/>
    <property type="project" value="InterPro"/>
</dbReference>
<feature type="domain" description="RNA polymerase sigma factor 70 region 4 type 2" evidence="1">
    <location>
        <begin position="139"/>
        <end position="190"/>
    </location>
</feature>
<protein>
    <recommendedName>
        <fullName evidence="1">RNA polymerase sigma factor 70 region 4 type 2 domain-containing protein</fullName>
    </recommendedName>
</protein>
<dbReference type="Pfam" id="PF08281">
    <property type="entry name" value="Sigma70_r4_2"/>
    <property type="match status" value="1"/>
</dbReference>
<dbReference type="CDD" id="cd06171">
    <property type="entry name" value="Sigma70_r4"/>
    <property type="match status" value="1"/>
</dbReference>
<dbReference type="OrthoDB" id="2942336at2"/>